<dbReference type="Proteomes" id="UP000095746">
    <property type="component" value="Unassembled WGS sequence"/>
</dbReference>
<feature type="region of interest" description="Disordered" evidence="1">
    <location>
        <begin position="290"/>
        <end position="322"/>
    </location>
</feature>
<dbReference type="EMBL" id="CYZT01000094">
    <property type="protein sequence ID" value="CUO44949.1"/>
    <property type="molecule type" value="Genomic_DNA"/>
</dbReference>
<gene>
    <name evidence="2" type="ORF">ERS852411_01560</name>
</gene>
<reference evidence="2 3" key="1">
    <citation type="submission" date="2015-09" db="EMBL/GenBank/DDBJ databases">
        <authorList>
            <consortium name="Pathogen Informatics"/>
        </authorList>
    </citation>
    <scope>NUCLEOTIDE SEQUENCE [LARGE SCALE GENOMIC DNA]</scope>
    <source>
        <strain evidence="2 3">2789STDY5608854</strain>
    </source>
</reference>
<feature type="region of interest" description="Disordered" evidence="1">
    <location>
        <begin position="384"/>
        <end position="406"/>
    </location>
</feature>
<evidence type="ECO:0000313" key="3">
    <source>
        <dbReference type="Proteomes" id="UP000095746"/>
    </source>
</evidence>
<evidence type="ECO:0000256" key="1">
    <source>
        <dbReference type="SAM" id="MobiDB-lite"/>
    </source>
</evidence>
<evidence type="ECO:0000313" key="2">
    <source>
        <dbReference type="EMBL" id="CUO44949.1"/>
    </source>
</evidence>
<dbReference type="AntiFam" id="ANF00217">
    <property type="entry name" value="Shadow ORF (opposite uvrB)"/>
</dbReference>
<sequence>MALVDEKDEILGEVVQQGVGGRAGGAALNDPAVVLNAGAVTQLLHHLYVVHGTLLDALGLNKLVVGLEEGHPLLQLPVDLLDGGVHLLLGGDIVGGGPDGDGLQPPDDRTGDHVDLADTVDLVAEELHPDGGVLPVGGEDLHRVPPHPEHVALKSDVVALIADGHQLFQQLLPLHLGSHPQGDHHLGEVLRLAQAVDAGYRGHHDHVPPLHQGGGGRQPQPVDLLVHRRVLLNEGVGVGDIGLGLVVVVVGHKILYRVVGEKFLKLGAELGRQGLVVGQHQGGPLHRLDDLGHSEGLARTGDAKKGSVPPGGIKKQGSRRIHPPGYAGGLIFADNLKFRHSAVSPHRSGNRNGGQPRAEARRRPAAFKRFAKQNLVQTEFSSVWRDRKTGLPADSSAGIRRRADIR</sequence>
<dbReference type="AlphaFoldDB" id="A0A174F8E9"/>
<proteinExistence type="predicted"/>
<protein>
    <submittedName>
        <fullName evidence="2">Uncharacterized protein</fullName>
    </submittedName>
</protein>
<accession>A0A174F8E9</accession>
<feature type="region of interest" description="Disordered" evidence="1">
    <location>
        <begin position="342"/>
        <end position="363"/>
    </location>
</feature>
<name>A0A174F8E9_FLAPL</name>
<organism evidence="2 3">
    <name type="scientific">Flavonifractor plautii</name>
    <name type="common">Fusobacterium plautii</name>
    <dbReference type="NCBI Taxonomy" id="292800"/>
    <lineage>
        <taxon>Bacteria</taxon>
        <taxon>Bacillati</taxon>
        <taxon>Bacillota</taxon>
        <taxon>Clostridia</taxon>
        <taxon>Eubacteriales</taxon>
        <taxon>Oscillospiraceae</taxon>
        <taxon>Flavonifractor</taxon>
    </lineage>
</organism>